<feature type="transmembrane region" description="Helical" evidence="11">
    <location>
        <begin position="532"/>
        <end position="560"/>
    </location>
</feature>
<feature type="domain" description="Na+/H+ antiporter MnhB subunit-related protein" evidence="14">
    <location>
        <begin position="872"/>
        <end position="994"/>
    </location>
</feature>
<feature type="transmembrane region" description="Helical" evidence="11">
    <location>
        <begin position="870"/>
        <end position="891"/>
    </location>
</feature>
<dbReference type="RefSeq" id="WP_190617706.1">
    <property type="nucleotide sequence ID" value="NZ_CP061538.1"/>
</dbReference>
<reference evidence="17 18" key="1">
    <citation type="submission" date="2020-09" db="EMBL/GenBank/DDBJ databases">
        <title>Investigation of environmental microbe.</title>
        <authorList>
            <person name="Ou Y."/>
            <person name="Kang Q."/>
        </authorList>
    </citation>
    <scope>NUCLEOTIDE SEQUENCE [LARGE SCALE GENOMIC DNA]</scope>
    <source>
        <strain evidence="17 18">KJZ-9</strain>
    </source>
</reference>
<dbReference type="Pfam" id="PF20501">
    <property type="entry name" value="MbhE"/>
    <property type="match status" value="1"/>
</dbReference>
<feature type="transmembrane region" description="Helical" evidence="11">
    <location>
        <begin position="158"/>
        <end position="180"/>
    </location>
</feature>
<evidence type="ECO:0000259" key="15">
    <source>
        <dbReference type="Pfam" id="PF13244"/>
    </source>
</evidence>
<feature type="transmembrane region" description="Helical" evidence="11">
    <location>
        <begin position="129"/>
        <end position="146"/>
    </location>
</feature>
<keyword evidence="6 11" id="KW-1133">Transmembrane helix</keyword>
<feature type="region of interest" description="Disordered" evidence="10">
    <location>
        <begin position="1017"/>
        <end position="1053"/>
    </location>
</feature>
<dbReference type="KEGG" id="rama:IDM48_01200"/>
<feature type="transmembrane region" description="Helical" evidence="11">
    <location>
        <begin position="897"/>
        <end position="918"/>
    </location>
</feature>
<evidence type="ECO:0000313" key="17">
    <source>
        <dbReference type="EMBL" id="QNV40102.1"/>
    </source>
</evidence>
<keyword evidence="8 11" id="KW-0472">Membrane</keyword>
<dbReference type="Pfam" id="PF04039">
    <property type="entry name" value="MnhB"/>
    <property type="match status" value="1"/>
</dbReference>
<feature type="transmembrane region" description="Helical" evidence="11">
    <location>
        <begin position="491"/>
        <end position="512"/>
    </location>
</feature>
<evidence type="ECO:0000259" key="13">
    <source>
        <dbReference type="Pfam" id="PF00662"/>
    </source>
</evidence>
<evidence type="ECO:0000256" key="9">
    <source>
        <dbReference type="RuleBase" id="RU000320"/>
    </source>
</evidence>
<proteinExistence type="predicted"/>
<dbReference type="GO" id="GO:0006811">
    <property type="term" value="P:monoatomic ion transport"/>
    <property type="evidence" value="ECO:0007669"/>
    <property type="project" value="UniProtKB-KW"/>
</dbReference>
<feature type="transmembrane region" description="Helical" evidence="11">
    <location>
        <begin position="331"/>
        <end position="355"/>
    </location>
</feature>
<feature type="transmembrane region" description="Helical" evidence="11">
    <location>
        <begin position="641"/>
        <end position="658"/>
    </location>
</feature>
<feature type="transmembrane region" description="Helical" evidence="11">
    <location>
        <begin position="105"/>
        <end position="123"/>
    </location>
</feature>
<feature type="domain" description="NADH-Ubiquinone oxidoreductase (complex I) chain 5 N-terminal" evidence="13">
    <location>
        <begin position="62"/>
        <end position="101"/>
    </location>
</feature>
<gene>
    <name evidence="17" type="ORF">IDM48_01200</name>
</gene>
<dbReference type="PANTHER" id="PTHR43373">
    <property type="entry name" value="NA(+)/H(+) ANTIPORTER SUBUNIT"/>
    <property type="match status" value="1"/>
</dbReference>
<evidence type="ECO:0000259" key="12">
    <source>
        <dbReference type="Pfam" id="PF00361"/>
    </source>
</evidence>
<feature type="transmembrane region" description="Helical" evidence="11">
    <location>
        <begin position="730"/>
        <end position="750"/>
    </location>
</feature>
<comment type="subcellular location">
    <subcellularLocation>
        <location evidence="1">Cell membrane</location>
        <topology evidence="1">Multi-pass membrane protein</topology>
    </subcellularLocation>
    <subcellularLocation>
        <location evidence="9">Membrane</location>
        <topology evidence="9">Multi-pass membrane protein</topology>
    </subcellularLocation>
</comment>
<feature type="transmembrane region" description="Helical" evidence="11">
    <location>
        <begin position="663"/>
        <end position="682"/>
    </location>
</feature>
<evidence type="ECO:0000313" key="18">
    <source>
        <dbReference type="Proteomes" id="UP000516421"/>
    </source>
</evidence>
<feature type="domain" description="MrpA C-terminal/MbhE" evidence="16">
    <location>
        <begin position="730"/>
        <end position="819"/>
    </location>
</feature>
<sequence>MVTILLAFFVVWLCTPLIYRGLGHKTFYALALLPAGALIYVLTKTSQIMNGEPWVEKFEWIPALNLELTFRMDVLSWVMSLLVLGVGSLVLFYCTSYFSHSSESVGGFAAHLFSFCAAMFGLITADDFIVMFIFWEITTILSYLLIGHAHNRLSARRSALQALTVTTAGGLAMFVGIIMLGQSAGTYSLAELVARGPALVADIEAGHGILTGAQLSIALFLILCGALSKSALFPLHFWLPGAMAAPTPVSAYLHAAAMVKAGIYLLIRLSPGYGMVAIWENTLVIFGAFTMVFGGWVALKQTDLKLILAYGTVSQLGFLALIVSAGTPNALYAAMAMMLAHSLFKAALFLTVGIIDHQSGTRNIHKLSGIFRRAPVLFAVGLISAASMAGIPPLAGFVAKEAVLETYLERLMHAENGSVLLLDLVTVGAIVVGSMLTFAYSARFVWGAFATKPASFMENIDEIKFCQTHYDRNPAKLAHLEKSPDTLFHRVNFTFIASPVVLTLLTIAFGLYPEPVHHWISSHLKKIGEYDLHLALWHGVNPAFLTSLGIMTVGMVLFLTRNPIETFQNRIPTWPAASTVYRNIVDVLDRLAVWVTGQTQRGSLGFYLGIILSTAVIVPTIVLFLAETPPLANIRVNVNPAEWAIALVMITAALVVLWARKRFLAILMVSVTGYGMAALFAVRAAPDLAITQFLVETLSLVAFVLALRVLPRNIRTQKLTGKREQTHQSIRIVIAIGFGILMMALAMFTFSSRSLQPISLELPKMAYEIGDGTNIVNVILVDTRGWDTFGEISVLALAATGVASLLFIEGRRDRGASKNLDTQVLQIFEKRYAARTNLTAEQKVAGRFSSVHRDPFIVAGRTLPPERRSILLEVMTRLLFHTLIMVSLYLLVAGHNLPGGGFAGGLLVGLAFAVRYLAGGGRELRAASPIPPGVFLGTGLAVAALYAATPLLFGDPVFTSYTLQWSMPVFGDVKFVTATIFDIGVYLLVIGLALDVIRSFGEKIDVKIAENRKQEARRRNNAVAEKKRQVADRKAATGQQSTQVLVTEEGGNR</sequence>
<keyword evidence="2" id="KW-0813">Transport</keyword>
<dbReference type="InterPro" id="IPR025383">
    <property type="entry name" value="MrpA_C/MbhD"/>
</dbReference>
<evidence type="ECO:0000256" key="2">
    <source>
        <dbReference type="ARBA" id="ARBA00022448"/>
    </source>
</evidence>
<dbReference type="EMBL" id="CP061538">
    <property type="protein sequence ID" value="QNV40102.1"/>
    <property type="molecule type" value="Genomic_DNA"/>
</dbReference>
<feature type="domain" description="NADH:quinone oxidoreductase/Mrp antiporter transmembrane" evidence="12">
    <location>
        <begin position="125"/>
        <end position="409"/>
    </location>
</feature>
<evidence type="ECO:0000256" key="8">
    <source>
        <dbReference type="ARBA" id="ARBA00023136"/>
    </source>
</evidence>
<evidence type="ECO:0000256" key="1">
    <source>
        <dbReference type="ARBA" id="ARBA00004651"/>
    </source>
</evidence>
<dbReference type="InterPro" id="IPR046806">
    <property type="entry name" value="MrpA_C/MbhE"/>
</dbReference>
<feature type="transmembrane region" description="Helical" evidence="11">
    <location>
        <begin position="217"/>
        <end position="239"/>
    </location>
</feature>
<dbReference type="Pfam" id="PF00662">
    <property type="entry name" value="Proton_antipo_N"/>
    <property type="match status" value="1"/>
</dbReference>
<dbReference type="PRINTS" id="PR01434">
    <property type="entry name" value="NADHDHGNASE5"/>
</dbReference>
<dbReference type="NCBIfam" id="NF009284">
    <property type="entry name" value="PRK12644.1"/>
    <property type="match status" value="1"/>
</dbReference>
<dbReference type="GO" id="GO:0005886">
    <property type="term" value="C:plasma membrane"/>
    <property type="evidence" value="ECO:0007669"/>
    <property type="project" value="UniProtKB-SubCell"/>
</dbReference>
<feature type="transmembrane region" description="Helical" evidence="11">
    <location>
        <begin position="276"/>
        <end position="299"/>
    </location>
</feature>
<evidence type="ECO:0000256" key="6">
    <source>
        <dbReference type="ARBA" id="ARBA00022989"/>
    </source>
</evidence>
<protein>
    <submittedName>
        <fullName evidence="17">Na+/H+ antiporter subunit A</fullName>
    </submittedName>
</protein>
<feature type="transmembrane region" description="Helical" evidence="11">
    <location>
        <begin position="376"/>
        <end position="399"/>
    </location>
</feature>
<feature type="transmembrane region" description="Helical" evidence="11">
    <location>
        <begin position="930"/>
        <end position="953"/>
    </location>
</feature>
<feature type="transmembrane region" description="Helical" evidence="11">
    <location>
        <begin position="306"/>
        <end position="325"/>
    </location>
</feature>
<evidence type="ECO:0000256" key="10">
    <source>
        <dbReference type="SAM" id="MobiDB-lite"/>
    </source>
</evidence>
<feature type="transmembrane region" description="Helical" evidence="11">
    <location>
        <begin position="973"/>
        <end position="994"/>
    </location>
</feature>
<keyword evidence="3" id="KW-0050">Antiport</keyword>
<keyword evidence="4" id="KW-1003">Cell membrane</keyword>
<evidence type="ECO:0000256" key="11">
    <source>
        <dbReference type="SAM" id="Phobius"/>
    </source>
</evidence>
<feature type="domain" description="MrpA C-terminal/MbhD" evidence="15">
    <location>
        <begin position="647"/>
        <end position="712"/>
    </location>
</feature>
<feature type="transmembrane region" description="Helical" evidence="11">
    <location>
        <begin position="74"/>
        <end position="93"/>
    </location>
</feature>
<dbReference type="GO" id="GO:0015297">
    <property type="term" value="F:antiporter activity"/>
    <property type="evidence" value="ECO:0007669"/>
    <property type="project" value="UniProtKB-KW"/>
</dbReference>
<dbReference type="InterPro" id="IPR050616">
    <property type="entry name" value="CPA3_Na-H_Antiporter_A"/>
</dbReference>
<dbReference type="PANTHER" id="PTHR43373:SF1">
    <property type="entry name" value="NA(+)_H(+) ANTIPORTER SUBUNIT A"/>
    <property type="match status" value="1"/>
</dbReference>
<dbReference type="Pfam" id="PF00361">
    <property type="entry name" value="Proton_antipo_M"/>
    <property type="match status" value="1"/>
</dbReference>
<dbReference type="Pfam" id="PF13244">
    <property type="entry name" value="MbhD"/>
    <property type="match status" value="1"/>
</dbReference>
<keyword evidence="18" id="KW-1185">Reference proteome</keyword>
<dbReference type="InterPro" id="IPR001516">
    <property type="entry name" value="Proton_antipo_N"/>
</dbReference>
<dbReference type="AlphaFoldDB" id="A0A7H2BKA6"/>
<evidence type="ECO:0000259" key="14">
    <source>
        <dbReference type="Pfam" id="PF04039"/>
    </source>
</evidence>
<evidence type="ECO:0000256" key="3">
    <source>
        <dbReference type="ARBA" id="ARBA00022449"/>
    </source>
</evidence>
<evidence type="ECO:0000259" key="16">
    <source>
        <dbReference type="Pfam" id="PF20501"/>
    </source>
</evidence>
<feature type="transmembrane region" description="Helical" evidence="11">
    <location>
        <begin position="789"/>
        <end position="808"/>
    </location>
</feature>
<keyword evidence="7" id="KW-0406">Ion transport</keyword>
<accession>A0A7H2BKA6</accession>
<evidence type="ECO:0000256" key="5">
    <source>
        <dbReference type="ARBA" id="ARBA00022692"/>
    </source>
</evidence>
<dbReference type="Proteomes" id="UP000516421">
    <property type="component" value="Chromosome"/>
</dbReference>
<keyword evidence="5 9" id="KW-0812">Transmembrane</keyword>
<feature type="transmembrane region" description="Helical" evidence="11">
    <location>
        <begin position="604"/>
        <end position="626"/>
    </location>
</feature>
<feature type="compositionally biased region" description="Basic and acidic residues" evidence="10">
    <location>
        <begin position="1017"/>
        <end position="1035"/>
    </location>
</feature>
<evidence type="ECO:0000256" key="7">
    <source>
        <dbReference type="ARBA" id="ARBA00023065"/>
    </source>
</evidence>
<feature type="transmembrane region" description="Helical" evidence="11">
    <location>
        <begin position="419"/>
        <end position="442"/>
    </location>
</feature>
<evidence type="ECO:0000256" key="4">
    <source>
        <dbReference type="ARBA" id="ARBA00022475"/>
    </source>
</evidence>
<feature type="transmembrane region" description="Helical" evidence="11">
    <location>
        <begin position="688"/>
        <end position="710"/>
    </location>
</feature>
<organism evidence="17 18">
    <name type="scientific">Rothia amarae</name>
    <dbReference type="NCBI Taxonomy" id="169480"/>
    <lineage>
        <taxon>Bacteria</taxon>
        <taxon>Bacillati</taxon>
        <taxon>Actinomycetota</taxon>
        <taxon>Actinomycetes</taxon>
        <taxon>Micrococcales</taxon>
        <taxon>Micrococcaceae</taxon>
        <taxon>Rothia</taxon>
    </lineage>
</organism>
<name>A0A7H2BKA6_9MICC</name>
<dbReference type="InterPro" id="IPR001750">
    <property type="entry name" value="ND/Mrp_TM"/>
</dbReference>
<dbReference type="InterPro" id="IPR007182">
    <property type="entry name" value="MnhB"/>
</dbReference>